<organism evidence="2">
    <name type="scientific">uncultured Desulfobacterium sp</name>
    <dbReference type="NCBI Taxonomy" id="201089"/>
    <lineage>
        <taxon>Bacteria</taxon>
        <taxon>Pseudomonadati</taxon>
        <taxon>Thermodesulfobacteriota</taxon>
        <taxon>Desulfobacteria</taxon>
        <taxon>Desulfobacterales</taxon>
        <taxon>Desulfobacteriaceae</taxon>
        <taxon>Desulfobacterium</taxon>
        <taxon>environmental samples</taxon>
    </lineage>
</organism>
<evidence type="ECO:0000313" key="2">
    <source>
        <dbReference type="EMBL" id="CBX28228.1"/>
    </source>
</evidence>
<dbReference type="InterPro" id="IPR046735">
    <property type="entry name" value="PA2779-like"/>
</dbReference>
<sequence length="124" mass="13863">MKRISLCLVFVMFFIGVVPRVEAGFCPSVSLSKYDRATEIDKIQNVLETKIIKERLEQLGLTQNEVNGRLSQLSDSQIHQLALNIDDLKVGGNGFEVLVVILLIGILVGIWAYVTGYKVNVSRR</sequence>
<evidence type="ECO:0008006" key="3">
    <source>
        <dbReference type="Google" id="ProtNLM"/>
    </source>
</evidence>
<name>E1YCD4_9BACT</name>
<dbReference type="Pfam" id="PF20332">
    <property type="entry name" value="DUF6627"/>
    <property type="match status" value="1"/>
</dbReference>
<evidence type="ECO:0000256" key="1">
    <source>
        <dbReference type="SAM" id="Phobius"/>
    </source>
</evidence>
<dbReference type="EMBL" id="FR695868">
    <property type="protein sequence ID" value="CBX28228.1"/>
    <property type="molecule type" value="Genomic_DNA"/>
</dbReference>
<reference evidence="2" key="1">
    <citation type="journal article" date="2011" name="Environ. Microbiol.">
        <title>Genomic insights into the metabolic potential of the polycyclic aromatic hydrocarbon degrading sulfate-reducing Deltaproteobacterium N47.</title>
        <authorList>
            <person name="Bergmann F."/>
            <person name="Selesi D."/>
            <person name="Weinmaier T."/>
            <person name="Tischler P."/>
            <person name="Rattei T."/>
            <person name="Meckenstock R.U."/>
        </authorList>
    </citation>
    <scope>NUCLEOTIDE SEQUENCE</scope>
</reference>
<keyword evidence="1" id="KW-0812">Transmembrane</keyword>
<dbReference type="NCBIfam" id="NF033919">
    <property type="entry name" value="PA2779_fam"/>
    <property type="match status" value="1"/>
</dbReference>
<accession>E1YCD4</accession>
<gene>
    <name evidence="2" type="ORF">N47_G35520</name>
</gene>
<proteinExistence type="predicted"/>
<protein>
    <recommendedName>
        <fullName evidence="3">PA2779 family protein</fullName>
    </recommendedName>
</protein>
<keyword evidence="1" id="KW-1133">Transmembrane helix</keyword>
<dbReference type="AlphaFoldDB" id="E1YCD4"/>
<feature type="transmembrane region" description="Helical" evidence="1">
    <location>
        <begin position="97"/>
        <end position="114"/>
    </location>
</feature>
<keyword evidence="1" id="KW-0472">Membrane</keyword>